<dbReference type="Gene3D" id="2.60.120.260">
    <property type="entry name" value="Galactose-binding domain-like"/>
    <property type="match status" value="1"/>
</dbReference>
<gene>
    <name evidence="19" type="primary">Ndc1</name>
    <name evidence="19" type="ORF">GTO96_0008636</name>
</gene>
<dbReference type="PANTHER" id="PTHR13269">
    <property type="entry name" value="NUCLEOPORIN NDC1"/>
    <property type="match status" value="1"/>
</dbReference>
<organism evidence="19 20">
    <name type="scientific">Polypterus senegalus</name>
    <name type="common">Senegal bichir</name>
    <dbReference type="NCBI Taxonomy" id="55291"/>
    <lineage>
        <taxon>Eukaryota</taxon>
        <taxon>Metazoa</taxon>
        <taxon>Chordata</taxon>
        <taxon>Craniata</taxon>
        <taxon>Vertebrata</taxon>
        <taxon>Euteleostomi</taxon>
        <taxon>Actinopterygii</taxon>
        <taxon>Polypteriformes</taxon>
        <taxon>Polypteridae</taxon>
        <taxon>Polypterus</taxon>
    </lineage>
</organism>
<dbReference type="GO" id="GO:0006999">
    <property type="term" value="P:nuclear pore organization"/>
    <property type="evidence" value="ECO:0007669"/>
    <property type="project" value="TreeGrafter"/>
</dbReference>
<evidence type="ECO:0000256" key="3">
    <source>
        <dbReference type="ARBA" id="ARBA00005760"/>
    </source>
</evidence>
<dbReference type="SUPFAM" id="SSF49785">
    <property type="entry name" value="Galactose-binding domain-like"/>
    <property type="match status" value="1"/>
</dbReference>
<keyword evidence="13" id="KW-0539">Nucleus</keyword>
<evidence type="ECO:0000256" key="17">
    <source>
        <dbReference type="SAM" id="MobiDB-lite"/>
    </source>
</evidence>
<keyword evidence="20" id="KW-1185">Reference proteome</keyword>
<keyword evidence="12 18" id="KW-0472">Membrane</keyword>
<protein>
    <recommendedName>
        <fullName evidence="4">Nucleoporin NDC1</fullName>
    </recommendedName>
    <alternativeName>
        <fullName evidence="15">Transmembrane protein 48</fullName>
    </alternativeName>
</protein>
<evidence type="ECO:0000313" key="19">
    <source>
        <dbReference type="EMBL" id="KAG2461846.1"/>
    </source>
</evidence>
<dbReference type="AlphaFoldDB" id="A0A8X8BND3"/>
<evidence type="ECO:0000256" key="5">
    <source>
        <dbReference type="ARBA" id="ARBA00022448"/>
    </source>
</evidence>
<feature type="transmembrane region" description="Helical" evidence="18">
    <location>
        <begin position="516"/>
        <end position="538"/>
    </location>
</feature>
<dbReference type="PANTHER" id="PTHR13269:SF6">
    <property type="entry name" value="NUCLEOPORIN NDC1"/>
    <property type="match status" value="1"/>
</dbReference>
<keyword evidence="16" id="KW-0175">Coiled coil</keyword>
<accession>A0A8X8BND3</accession>
<feature type="non-terminal residue" evidence="19">
    <location>
        <position position="794"/>
    </location>
</feature>
<feature type="compositionally biased region" description="Low complexity" evidence="17">
    <location>
        <begin position="603"/>
        <end position="616"/>
    </location>
</feature>
<evidence type="ECO:0000256" key="6">
    <source>
        <dbReference type="ARBA" id="ARBA00022692"/>
    </source>
</evidence>
<dbReference type="GO" id="GO:0031965">
    <property type="term" value="C:nuclear membrane"/>
    <property type="evidence" value="ECO:0007669"/>
    <property type="project" value="UniProtKB-SubCell"/>
</dbReference>
<keyword evidence="8" id="KW-0653">Protein transport</keyword>
<dbReference type="GO" id="GO:0070762">
    <property type="term" value="C:nuclear pore transmembrane ring"/>
    <property type="evidence" value="ECO:0007669"/>
    <property type="project" value="TreeGrafter"/>
</dbReference>
<reference evidence="19 20" key="1">
    <citation type="journal article" date="2021" name="Cell">
        <title>Tracing the genetic footprints of vertebrate landing in non-teleost ray-finned fishes.</title>
        <authorList>
            <person name="Bi X."/>
            <person name="Wang K."/>
            <person name="Yang L."/>
            <person name="Pan H."/>
            <person name="Jiang H."/>
            <person name="Wei Q."/>
            <person name="Fang M."/>
            <person name="Yu H."/>
            <person name="Zhu C."/>
            <person name="Cai Y."/>
            <person name="He Y."/>
            <person name="Gan X."/>
            <person name="Zeng H."/>
            <person name="Yu D."/>
            <person name="Zhu Y."/>
            <person name="Jiang H."/>
            <person name="Qiu Q."/>
            <person name="Yang H."/>
            <person name="Zhang Y.E."/>
            <person name="Wang W."/>
            <person name="Zhu M."/>
            <person name="He S."/>
            <person name="Zhang G."/>
        </authorList>
    </citation>
    <scope>NUCLEOTIDE SEQUENCE [LARGE SCALE GENOMIC DNA]</scope>
    <source>
        <strain evidence="19">Bchr_013</strain>
    </source>
</reference>
<name>A0A8X8BND3_POLSE</name>
<dbReference type="GO" id="GO:0051028">
    <property type="term" value="P:mRNA transport"/>
    <property type="evidence" value="ECO:0007669"/>
    <property type="project" value="UniProtKB-KW"/>
</dbReference>
<proteinExistence type="inferred from homology"/>
<evidence type="ECO:0000256" key="11">
    <source>
        <dbReference type="ARBA" id="ARBA00023132"/>
    </source>
</evidence>
<evidence type="ECO:0000256" key="7">
    <source>
        <dbReference type="ARBA" id="ARBA00022816"/>
    </source>
</evidence>
<evidence type="ECO:0000256" key="4">
    <source>
        <dbReference type="ARBA" id="ARBA00017534"/>
    </source>
</evidence>
<evidence type="ECO:0000256" key="15">
    <source>
        <dbReference type="ARBA" id="ARBA00031201"/>
    </source>
</evidence>
<evidence type="ECO:0000256" key="9">
    <source>
        <dbReference type="ARBA" id="ARBA00022989"/>
    </source>
</evidence>
<keyword evidence="7" id="KW-0509">mRNA transport</keyword>
<evidence type="ECO:0000256" key="18">
    <source>
        <dbReference type="SAM" id="Phobius"/>
    </source>
</evidence>
<dbReference type="GO" id="GO:0030674">
    <property type="term" value="F:protein-macromolecule adaptor activity"/>
    <property type="evidence" value="ECO:0007669"/>
    <property type="project" value="TreeGrafter"/>
</dbReference>
<feature type="transmembrane region" description="Helical" evidence="18">
    <location>
        <begin position="156"/>
        <end position="178"/>
    </location>
</feature>
<comment type="caution">
    <text evidence="19">The sequence shown here is derived from an EMBL/GenBank/DDBJ whole genome shotgun (WGS) entry which is preliminary data.</text>
</comment>
<evidence type="ECO:0000256" key="13">
    <source>
        <dbReference type="ARBA" id="ARBA00023242"/>
    </source>
</evidence>
<dbReference type="GO" id="GO:0015031">
    <property type="term" value="P:protein transport"/>
    <property type="evidence" value="ECO:0007669"/>
    <property type="project" value="UniProtKB-KW"/>
</dbReference>
<feature type="region of interest" description="Disordered" evidence="17">
    <location>
        <begin position="109"/>
        <end position="136"/>
    </location>
</feature>
<sequence length="794" mass="90787">MIDAALSSSGAQVVLATSSDENHPPENIIDGRTDTFWISTGMYPQEFIIRFSNLIKVTLVTIQSYNVQSLRIDKCSSPDTTDFEKVLEKEFDDAENLLAVNRDATTISIGDSHENSKKQRKSFRNVPKDEDDDLLGNEESDKTEVLWIIPLEWLRWVSVVCAMCLSGSVLVLTFWPAVRDDQRRIAIATVSAIVILHALLAIGCKKKSNQNNPDVLKLLEKYKKERDEAFQKEESLRDKMKLSEIITRTHAESLKHKVRDLTVENKDLRRTVKRLRIEMGLEYDPKFKGKTTKDIIGMLREKEQQSSHLSEENSSLNHQINQLTTALNSNVLVRRTLEEQLSSVQYEMKELTKKYGRLLKLWEDTKVQRHERVLMTNFPGITPKISPKEVCDKSVQTVTSISQYQRFPRTSSWELVQFQGSFSFIYASYVIFSIVFLCLVVLSIGFFSLQFYTGYIPRAWFCTAMNHKRDRKHNRKREFAQYVGERYKPCCFFEGQMWGRLTGRKMPDLVLYPNGAIFRLYAWCSCIVLISLQDFALLSQHSASRRHEVFSLSQPGGHPHNWSTLSGECLSLLNNLTHKLIAYQEAIASNGRVKQQPIDGDNRSSLSRSSDSPLNGRSQRDIPVLPCTSPGPQKSNFLTVWLQNGFDQVKTFLAKRVLVMYLFNKLPEASSQALFADSQAHIWALEGLSHLVAASYFEDKFGVVQTTLPDILSSMLNLQKAVDKHFKLPHASSKPMRTSGSLVDASYKTLRFALRAALKTAIYRITTTFGDHLTAVQMSEEHRKRLQLFLDYKE</sequence>
<keyword evidence="9 18" id="KW-1133">Transmembrane helix</keyword>
<dbReference type="InterPro" id="IPR008979">
    <property type="entry name" value="Galactose-bd-like_sf"/>
</dbReference>
<evidence type="ECO:0000256" key="12">
    <source>
        <dbReference type="ARBA" id="ARBA00023136"/>
    </source>
</evidence>
<keyword evidence="11" id="KW-0906">Nuclear pore complex</keyword>
<evidence type="ECO:0000256" key="14">
    <source>
        <dbReference type="ARBA" id="ARBA00025441"/>
    </source>
</evidence>
<dbReference type="EMBL" id="JAATIS010004524">
    <property type="protein sequence ID" value="KAG2461846.1"/>
    <property type="molecule type" value="Genomic_DNA"/>
</dbReference>
<feature type="coiled-coil region" evidence="16">
    <location>
        <begin position="219"/>
        <end position="354"/>
    </location>
</feature>
<evidence type="ECO:0000256" key="16">
    <source>
        <dbReference type="SAM" id="Coils"/>
    </source>
</evidence>
<feature type="transmembrane region" description="Helical" evidence="18">
    <location>
        <begin position="184"/>
        <end position="202"/>
    </location>
</feature>
<comment type="function">
    <text evidence="14">Component of the nuclear pore complex (NPC), which plays a key role in de novo assembly and insertion of NPC in the nuclear envelope. Required for NPC and nuclear envelope assembly, possibly by forming a link between the nuclear envelope membrane and soluble nucleoporins, thereby anchoring the NPC in the membrane.</text>
</comment>
<keyword evidence="10" id="KW-0811">Translocation</keyword>
<evidence type="ECO:0000256" key="10">
    <source>
        <dbReference type="ARBA" id="ARBA00023010"/>
    </source>
</evidence>
<evidence type="ECO:0000256" key="1">
    <source>
        <dbReference type="ARBA" id="ARBA00004232"/>
    </source>
</evidence>
<evidence type="ECO:0000313" key="20">
    <source>
        <dbReference type="Proteomes" id="UP000886611"/>
    </source>
</evidence>
<dbReference type="Proteomes" id="UP000886611">
    <property type="component" value="Unassembled WGS sequence"/>
</dbReference>
<dbReference type="Pfam" id="PF09531">
    <property type="entry name" value="Ndc1_Nup"/>
    <property type="match status" value="1"/>
</dbReference>
<evidence type="ECO:0000256" key="2">
    <source>
        <dbReference type="ARBA" id="ARBA00004567"/>
    </source>
</evidence>
<evidence type="ECO:0000256" key="8">
    <source>
        <dbReference type="ARBA" id="ARBA00022927"/>
    </source>
</evidence>
<keyword evidence="6 18" id="KW-0812">Transmembrane</keyword>
<comment type="similarity">
    <text evidence="3">Belongs to the NDC1 family.</text>
</comment>
<keyword evidence="5" id="KW-0813">Transport</keyword>
<dbReference type="InterPro" id="IPR019049">
    <property type="entry name" value="Nucleoporin_prot_Ndc1/Nup"/>
</dbReference>
<feature type="transmembrane region" description="Helical" evidence="18">
    <location>
        <begin position="424"/>
        <end position="447"/>
    </location>
</feature>
<comment type="subcellular location">
    <subcellularLocation>
        <location evidence="1">Nucleus membrane</location>
        <topology evidence="1">Multi-pass membrane protein</topology>
    </subcellularLocation>
    <subcellularLocation>
        <location evidence="2">Nucleus</location>
        <location evidence="2">Nuclear pore complex</location>
    </subcellularLocation>
</comment>
<feature type="region of interest" description="Disordered" evidence="17">
    <location>
        <begin position="593"/>
        <end position="628"/>
    </location>
</feature>
<feature type="non-terminal residue" evidence="19">
    <location>
        <position position="1"/>
    </location>
</feature>